<evidence type="ECO:0000313" key="1">
    <source>
        <dbReference type="EMBL" id="VFK42331.1"/>
    </source>
</evidence>
<dbReference type="InterPro" id="IPR008309">
    <property type="entry name" value="YdbL"/>
</dbReference>
<accession>A0A450Z3A1</accession>
<evidence type="ECO:0000313" key="3">
    <source>
        <dbReference type="EMBL" id="VFK79818.1"/>
    </source>
</evidence>
<gene>
    <name evidence="3" type="ORF">BECKSD772D_GA0070982_106713</name>
    <name evidence="2" type="ORF">BECKSD772E_GA0070983_11179</name>
    <name evidence="1" type="ORF">BECKSD772F_GA0070984_11209</name>
</gene>
<reference evidence="2" key="1">
    <citation type="submission" date="2019-02" db="EMBL/GenBank/DDBJ databases">
        <authorList>
            <person name="Gruber-Vodicka R. H."/>
            <person name="Seah K. B. B."/>
        </authorList>
    </citation>
    <scope>NUCLEOTIDE SEQUENCE</scope>
    <source>
        <strain evidence="3">BECK_S127</strain>
        <strain evidence="2">BECK_S1320</strain>
        <strain evidence="1">BECK_S1321</strain>
    </source>
</reference>
<dbReference type="EMBL" id="CAADFU010000117">
    <property type="protein sequence ID" value="VFK48219.1"/>
    <property type="molecule type" value="Genomic_DNA"/>
</dbReference>
<proteinExistence type="predicted"/>
<dbReference type="Pfam" id="PF07027">
    <property type="entry name" value="DUF1318"/>
    <property type="match status" value="1"/>
</dbReference>
<name>A0A450Z3A1_9GAMM</name>
<protein>
    <submittedName>
        <fullName evidence="2">Uncharacterized protein</fullName>
    </submittedName>
</protein>
<sequence length="98" mass="10547">MVKHVMKSKTRVLFLAGLLLIPVPLLALSLTDAKSQGLVAETSSGYIEPRSSTGGVRALVQSVNAKRKERYRAISARNGTSLSVVEKLAGEKLIKRGK</sequence>
<dbReference type="EMBL" id="CAADFR010000120">
    <property type="protein sequence ID" value="VFK42331.1"/>
    <property type="molecule type" value="Genomic_DNA"/>
</dbReference>
<dbReference type="AlphaFoldDB" id="A0A450Z3A1"/>
<dbReference type="EMBL" id="CAADHB010000067">
    <property type="protein sequence ID" value="VFK79818.1"/>
    <property type="molecule type" value="Genomic_DNA"/>
</dbReference>
<organism evidence="2">
    <name type="scientific">Candidatus Kentrum sp. SD</name>
    <dbReference type="NCBI Taxonomy" id="2126332"/>
    <lineage>
        <taxon>Bacteria</taxon>
        <taxon>Pseudomonadati</taxon>
        <taxon>Pseudomonadota</taxon>
        <taxon>Gammaproteobacteria</taxon>
        <taxon>Candidatus Kentrum</taxon>
    </lineage>
</organism>
<evidence type="ECO:0000313" key="2">
    <source>
        <dbReference type="EMBL" id="VFK48219.1"/>
    </source>
</evidence>